<sequence>MDYTIREYKDTDYKVVQEIFAAGMIEHVPGAWMYVHKQRWYQLTLVCLFCVLLLSSKSFLLPVLAVALLLVAGRRLMAHAFSMYVKQSLQEDLQDIRKTYMERKGSCFWVAECNGRVVGIVGALVSEKAEDEVELKRMSVRKAFRGCGIAKALTRAVIDFARVNGYKSVVLGTSCVQYDAQKLYEGVGFKKFQEFVAPSLIGKLTNFYIYLYRFELPTQT</sequence>
<dbReference type="OrthoDB" id="41532at2759"/>
<organism evidence="4 5">
    <name type="scientific">Latimeria chalumnae</name>
    <name type="common">Coelacanth</name>
    <dbReference type="NCBI Taxonomy" id="7897"/>
    <lineage>
        <taxon>Eukaryota</taxon>
        <taxon>Metazoa</taxon>
        <taxon>Chordata</taxon>
        <taxon>Craniata</taxon>
        <taxon>Vertebrata</taxon>
        <taxon>Euteleostomi</taxon>
        <taxon>Coelacanthiformes</taxon>
        <taxon>Coelacanthidae</taxon>
        <taxon>Latimeria</taxon>
    </lineage>
</organism>
<name>H3AUE1_LATCH</name>
<dbReference type="AlphaFoldDB" id="H3AUE1"/>
<dbReference type="CDD" id="cd04301">
    <property type="entry name" value="NAT_SF"/>
    <property type="match status" value="1"/>
</dbReference>
<keyword evidence="2" id="KW-0472">Membrane</keyword>
<dbReference type="Gene3D" id="3.40.630.30">
    <property type="match status" value="1"/>
</dbReference>
<dbReference type="OMA" id="FRKTHEY"/>
<dbReference type="EMBL" id="AFYH01163090">
    <property type="status" value="NOT_ANNOTATED_CDS"/>
    <property type="molecule type" value="Genomic_DNA"/>
</dbReference>
<dbReference type="Pfam" id="PF00583">
    <property type="entry name" value="Acetyltransf_1"/>
    <property type="match status" value="1"/>
</dbReference>
<dbReference type="FunCoup" id="H3AUE1">
    <property type="interactions" value="108"/>
</dbReference>
<proteinExistence type="predicted"/>
<dbReference type="eggNOG" id="KOG3139">
    <property type="taxonomic scope" value="Eukaryota"/>
</dbReference>
<dbReference type="Ensembl" id="ENSLACT00000013358.2">
    <property type="protein sequence ID" value="ENSLACP00000013262.2"/>
    <property type="gene ID" value="ENSLACG00000011675.2"/>
</dbReference>
<dbReference type="RefSeq" id="XP_006005640.1">
    <property type="nucleotide sequence ID" value="XM_006005578.3"/>
</dbReference>
<gene>
    <name evidence="4" type="primary">LOC102349485</name>
</gene>
<dbReference type="GeneTree" id="ENSGT00950000182932"/>
<dbReference type="PROSITE" id="PS51186">
    <property type="entry name" value="GNAT"/>
    <property type="match status" value="1"/>
</dbReference>
<keyword evidence="2" id="KW-1133">Transmembrane helix</keyword>
<dbReference type="GeneID" id="102349485"/>
<feature type="transmembrane region" description="Helical" evidence="2">
    <location>
        <begin position="40"/>
        <end position="73"/>
    </location>
</feature>
<dbReference type="InParanoid" id="H3AUE1"/>
<evidence type="ECO:0000313" key="4">
    <source>
        <dbReference type="Ensembl" id="ENSLACP00000013262.2"/>
    </source>
</evidence>
<dbReference type="HOGENOM" id="CLU_013985_10_1_1"/>
<dbReference type="InterPro" id="IPR050769">
    <property type="entry name" value="NAT_camello-type"/>
</dbReference>
<dbReference type="Proteomes" id="UP000008672">
    <property type="component" value="Unassembled WGS sequence"/>
</dbReference>
<dbReference type="InterPro" id="IPR016181">
    <property type="entry name" value="Acyl_CoA_acyltransferase"/>
</dbReference>
<evidence type="ECO:0000256" key="2">
    <source>
        <dbReference type="SAM" id="Phobius"/>
    </source>
</evidence>
<keyword evidence="1" id="KW-0808">Transferase</keyword>
<dbReference type="GO" id="GO:0008080">
    <property type="term" value="F:N-acetyltransferase activity"/>
    <property type="evidence" value="ECO:0007669"/>
    <property type="project" value="InterPro"/>
</dbReference>
<feature type="domain" description="N-acetyltransferase" evidence="3">
    <location>
        <begin position="61"/>
        <end position="215"/>
    </location>
</feature>
<reference evidence="4" key="2">
    <citation type="submission" date="2025-08" db="UniProtKB">
        <authorList>
            <consortium name="Ensembl"/>
        </authorList>
    </citation>
    <scope>IDENTIFICATION</scope>
</reference>
<evidence type="ECO:0000256" key="1">
    <source>
        <dbReference type="ARBA" id="ARBA00022679"/>
    </source>
</evidence>
<dbReference type="STRING" id="7897.ENSLACP00000013262"/>
<dbReference type="PANTHER" id="PTHR13947">
    <property type="entry name" value="GNAT FAMILY N-ACETYLTRANSFERASE"/>
    <property type="match status" value="1"/>
</dbReference>
<evidence type="ECO:0000259" key="3">
    <source>
        <dbReference type="PROSITE" id="PS51186"/>
    </source>
</evidence>
<keyword evidence="2" id="KW-0812">Transmembrane</keyword>
<reference evidence="4" key="3">
    <citation type="submission" date="2025-09" db="UniProtKB">
        <authorList>
            <consortium name="Ensembl"/>
        </authorList>
    </citation>
    <scope>IDENTIFICATION</scope>
</reference>
<reference evidence="5" key="1">
    <citation type="submission" date="2011-08" db="EMBL/GenBank/DDBJ databases">
        <title>The draft genome of Latimeria chalumnae.</title>
        <authorList>
            <person name="Di Palma F."/>
            <person name="Alfoldi J."/>
            <person name="Johnson J."/>
            <person name="Berlin A."/>
            <person name="Gnerre S."/>
            <person name="Jaffe D."/>
            <person name="MacCallum I."/>
            <person name="Young S."/>
            <person name="Walker B.J."/>
            <person name="Lander E."/>
            <person name="Lindblad-Toh K."/>
        </authorList>
    </citation>
    <scope>NUCLEOTIDE SEQUENCE [LARGE SCALE GENOMIC DNA]</scope>
    <source>
        <strain evidence="5">Wild caught</strain>
    </source>
</reference>
<keyword evidence="5" id="KW-1185">Reference proteome</keyword>
<accession>H3AUE1</accession>
<dbReference type="KEGG" id="lcm:102349485"/>
<dbReference type="PANTHER" id="PTHR13947:SF60">
    <property type="entry name" value="N-ACETYLTRANSFERASE DOMAIN-CONTAINING PROTEIN"/>
    <property type="match status" value="1"/>
</dbReference>
<protein>
    <submittedName>
        <fullName evidence="4">N-acetyltransferase 8</fullName>
    </submittedName>
</protein>
<dbReference type="SUPFAM" id="SSF55729">
    <property type="entry name" value="Acyl-CoA N-acyltransferases (Nat)"/>
    <property type="match status" value="1"/>
</dbReference>
<dbReference type="InterPro" id="IPR000182">
    <property type="entry name" value="GNAT_dom"/>
</dbReference>
<evidence type="ECO:0000313" key="5">
    <source>
        <dbReference type="Proteomes" id="UP000008672"/>
    </source>
</evidence>